<dbReference type="RefSeq" id="WP_081824647.1">
    <property type="nucleotide sequence ID" value="NZ_JNCA01000010.1"/>
</dbReference>
<evidence type="ECO:0000256" key="5">
    <source>
        <dbReference type="SAM" id="SignalP"/>
    </source>
</evidence>
<dbReference type="Proteomes" id="UP000027064">
    <property type="component" value="Unassembled WGS sequence"/>
</dbReference>
<evidence type="ECO:0008006" key="8">
    <source>
        <dbReference type="Google" id="ProtNLM"/>
    </source>
</evidence>
<evidence type="ECO:0000256" key="4">
    <source>
        <dbReference type="RuleBase" id="RU361187"/>
    </source>
</evidence>
<dbReference type="OrthoDB" id="273314at2"/>
<dbReference type="InterPro" id="IPR006710">
    <property type="entry name" value="Glyco_hydro_43"/>
</dbReference>
<gene>
    <name evidence="6" type="ORF">FEM21_11290</name>
</gene>
<evidence type="ECO:0000256" key="3">
    <source>
        <dbReference type="ARBA" id="ARBA00023295"/>
    </source>
</evidence>
<keyword evidence="5" id="KW-0732">Signal</keyword>
<comment type="similarity">
    <text evidence="1 4">Belongs to the glycosyl hydrolase 43 family.</text>
</comment>
<dbReference type="CDD" id="cd18821">
    <property type="entry name" value="GH43_Pc3Gal43A-like"/>
    <property type="match status" value="1"/>
</dbReference>
<dbReference type="eggNOG" id="COG3507">
    <property type="taxonomic scope" value="Bacteria"/>
</dbReference>
<proteinExistence type="inferred from homology"/>
<dbReference type="Pfam" id="PF04616">
    <property type="entry name" value="Glyco_hydro_43"/>
    <property type="match status" value="1"/>
</dbReference>
<dbReference type="EMBL" id="JNCA01000010">
    <property type="protein sequence ID" value="KDN55738.1"/>
    <property type="molecule type" value="Genomic_DNA"/>
</dbReference>
<protein>
    <recommendedName>
        <fullName evidence="8">Glycosyl hydrolase family 43</fullName>
    </recommendedName>
</protein>
<dbReference type="PANTHER" id="PTHR22925:SF3">
    <property type="entry name" value="GLYCOSYL HYDROLASE FAMILY PROTEIN 43"/>
    <property type="match status" value="1"/>
</dbReference>
<dbReference type="Gene3D" id="2.115.10.20">
    <property type="entry name" value="Glycosyl hydrolase domain, family 43"/>
    <property type="match status" value="1"/>
</dbReference>
<dbReference type="SUPFAM" id="SSF75005">
    <property type="entry name" value="Arabinanase/levansucrase/invertase"/>
    <property type="match status" value="1"/>
</dbReference>
<feature type="signal peptide" evidence="5">
    <location>
        <begin position="1"/>
        <end position="24"/>
    </location>
</feature>
<dbReference type="PANTHER" id="PTHR22925">
    <property type="entry name" value="GLYCOSYL HYDROLASE 43 FAMILY MEMBER"/>
    <property type="match status" value="1"/>
</dbReference>
<name>A0A066WT46_9FLAO</name>
<keyword evidence="2 4" id="KW-0378">Hydrolase</keyword>
<evidence type="ECO:0000313" key="7">
    <source>
        <dbReference type="Proteomes" id="UP000027064"/>
    </source>
</evidence>
<dbReference type="Gene3D" id="2.60.120.260">
    <property type="entry name" value="Galactose-binding domain-like"/>
    <property type="match status" value="1"/>
</dbReference>
<comment type="caution">
    <text evidence="6">The sequence shown here is derived from an EMBL/GenBank/DDBJ whole genome shotgun (WGS) entry which is preliminary data.</text>
</comment>
<evidence type="ECO:0000313" key="6">
    <source>
        <dbReference type="EMBL" id="KDN55738.1"/>
    </source>
</evidence>
<dbReference type="STRING" id="1492738.FEM21_11290"/>
<evidence type="ECO:0000256" key="2">
    <source>
        <dbReference type="ARBA" id="ARBA00022801"/>
    </source>
</evidence>
<accession>A0A066WT46</accession>
<sequence length="470" mass="52517">MFLKNYKNAFLAITFIAISSLATAQKGKIDAIYSGIPCFDNNNNVVSAHGANIVKDNGKFYLFGEFKSDTSNAFNGFSCYSSTDLYNWTFERIVLPVQKSGALGPDRVGERPKVMKCPKTGEYIMYMHADDLKYKDQYVGYATSKTINGEYTFQGPVLFEGKPIKKWDMGTFQDTDGSGYIITHSGNLYKLSDDYKSVTEQVVKDMTSHCEAPVIIKKGNTYFWLGSELTSWERNDNYYFTAPSLKGPWKSQGIFAPKDSLTWNSQSTFVLPIVGSKDTTYLFMGDRWAYPRQNSAATYVWQPLLVTENSISLPDYKQSWQIDIAKGTWSLSKIKGIEIENTDTNAIQYSGNWSEDNSSKISQSNIKGNSFSVDFKGAQVGFYGTSKVDGGYAAIIIKNKKGKTILSSTIDMYCKYTENSLKFLSPVLPKGNYNITVTVVGEHGNWYKKDGTGFGSTGNFVALDKVIIKK</sequence>
<keyword evidence="3 4" id="KW-0326">Glycosidase</keyword>
<dbReference type="GO" id="GO:0004553">
    <property type="term" value="F:hydrolase activity, hydrolyzing O-glycosyl compounds"/>
    <property type="evidence" value="ECO:0007669"/>
    <property type="project" value="InterPro"/>
</dbReference>
<feature type="chain" id="PRO_5001633218" description="Glycosyl hydrolase family 43" evidence="5">
    <location>
        <begin position="25"/>
        <end position="470"/>
    </location>
</feature>
<dbReference type="PATRIC" id="fig|1492738.3.peg.1121"/>
<keyword evidence="7" id="KW-1185">Reference proteome</keyword>
<dbReference type="AlphaFoldDB" id="A0A066WT46"/>
<dbReference type="GO" id="GO:0005975">
    <property type="term" value="P:carbohydrate metabolic process"/>
    <property type="evidence" value="ECO:0007669"/>
    <property type="project" value="InterPro"/>
</dbReference>
<reference evidence="6 7" key="1">
    <citation type="submission" date="2014-05" db="EMBL/GenBank/DDBJ databases">
        <title>Genome Sequence of Flavobacterium sp. EM1321.</title>
        <authorList>
            <person name="Shin S.-K."/>
            <person name="Yi H."/>
        </authorList>
    </citation>
    <scope>NUCLEOTIDE SEQUENCE [LARGE SCALE GENOMIC DNA]</scope>
    <source>
        <strain evidence="6 7">EM1321</strain>
    </source>
</reference>
<dbReference type="InterPro" id="IPR023296">
    <property type="entry name" value="Glyco_hydro_beta-prop_sf"/>
</dbReference>
<organism evidence="6 7">
    <name type="scientific">Flavobacterium seoulense</name>
    <dbReference type="NCBI Taxonomy" id="1492738"/>
    <lineage>
        <taxon>Bacteria</taxon>
        <taxon>Pseudomonadati</taxon>
        <taxon>Bacteroidota</taxon>
        <taxon>Flavobacteriia</taxon>
        <taxon>Flavobacteriales</taxon>
        <taxon>Flavobacteriaceae</taxon>
        <taxon>Flavobacterium</taxon>
    </lineage>
</organism>
<evidence type="ECO:0000256" key="1">
    <source>
        <dbReference type="ARBA" id="ARBA00009865"/>
    </source>
</evidence>